<comment type="similarity">
    <text evidence="1">Belongs to the glycine N-acyltransferase family.</text>
</comment>
<dbReference type="Gene3D" id="3.40.630.30">
    <property type="match status" value="1"/>
</dbReference>
<protein>
    <recommendedName>
        <fullName evidence="1">Glycine N-acyltransferase-like protein</fullName>
        <ecNumber evidence="1">2.3.1.-</ecNumber>
    </recommendedName>
</protein>
<dbReference type="InterPro" id="IPR016181">
    <property type="entry name" value="Acyl_CoA_acyltransferase"/>
</dbReference>
<evidence type="ECO:0000259" key="2">
    <source>
        <dbReference type="PROSITE" id="PS51186"/>
    </source>
</evidence>
<dbReference type="InterPro" id="IPR010313">
    <property type="entry name" value="Glycine_N-acyltransferase"/>
</dbReference>
<dbReference type="GeneID" id="101864384"/>
<dbReference type="SUPFAM" id="SSF55729">
    <property type="entry name" value="Acyl-CoA N-acyltransferases (Nat)"/>
    <property type="match status" value="1"/>
</dbReference>
<dbReference type="Proteomes" id="UP000694888">
    <property type="component" value="Unplaced"/>
</dbReference>
<dbReference type="PANTHER" id="PTHR15298">
    <property type="entry name" value="L-COA N-ACYLTRANSFERASE-RELATED"/>
    <property type="match status" value="1"/>
</dbReference>
<organism evidence="3 4">
    <name type="scientific">Aplysia californica</name>
    <name type="common">California sea hare</name>
    <dbReference type="NCBI Taxonomy" id="6500"/>
    <lineage>
        <taxon>Eukaryota</taxon>
        <taxon>Metazoa</taxon>
        <taxon>Spiralia</taxon>
        <taxon>Lophotrochozoa</taxon>
        <taxon>Mollusca</taxon>
        <taxon>Gastropoda</taxon>
        <taxon>Heterobranchia</taxon>
        <taxon>Euthyneura</taxon>
        <taxon>Tectipleura</taxon>
        <taxon>Aplysiida</taxon>
        <taxon>Aplysioidea</taxon>
        <taxon>Aplysiidae</taxon>
        <taxon>Aplysia</taxon>
    </lineage>
</organism>
<accession>A0ABM0JML1</accession>
<keyword evidence="3" id="KW-1185">Reference proteome</keyword>
<dbReference type="InterPro" id="IPR000182">
    <property type="entry name" value="GNAT_dom"/>
</dbReference>
<dbReference type="PROSITE" id="PS51186">
    <property type="entry name" value="GNAT"/>
    <property type="match status" value="1"/>
</dbReference>
<evidence type="ECO:0000313" key="4">
    <source>
        <dbReference type="RefSeq" id="XP_005097228.2"/>
    </source>
</evidence>
<proteinExistence type="inferred from homology"/>
<dbReference type="RefSeq" id="XP_005097228.2">
    <property type="nucleotide sequence ID" value="XM_005097171.3"/>
</dbReference>
<dbReference type="PANTHER" id="PTHR15298:SF1">
    <property type="entry name" value="GLYCINE N-ACYLTRANSFERASE-LIKE PROTEIN"/>
    <property type="match status" value="1"/>
</dbReference>
<dbReference type="InterPro" id="IPR013653">
    <property type="entry name" value="GCN5-like_dom"/>
</dbReference>
<keyword evidence="1" id="KW-0012">Acyltransferase</keyword>
<keyword evidence="1" id="KW-0808">Transferase</keyword>
<dbReference type="Pfam" id="PF08445">
    <property type="entry name" value="FR47"/>
    <property type="match status" value="1"/>
</dbReference>
<gene>
    <name evidence="4" type="primary">LOC101864384</name>
</gene>
<dbReference type="EC" id="2.3.1.-" evidence="1"/>
<feature type="domain" description="N-acetyltransferase" evidence="2">
    <location>
        <begin position="157"/>
        <end position="285"/>
    </location>
</feature>
<evidence type="ECO:0000256" key="1">
    <source>
        <dbReference type="RuleBase" id="RU368002"/>
    </source>
</evidence>
<reference evidence="4" key="1">
    <citation type="submission" date="2025-08" db="UniProtKB">
        <authorList>
            <consortium name="RefSeq"/>
        </authorList>
    </citation>
    <scope>IDENTIFICATION</scope>
</reference>
<name>A0ABM0JML1_APLCA</name>
<evidence type="ECO:0000313" key="3">
    <source>
        <dbReference type="Proteomes" id="UP000694888"/>
    </source>
</evidence>
<sequence>MAAMPELVRVKDSDLPRLRDWLASHLPHSWKLYGRLVEEMSGRWRGQSFYVLGWPEILAVAEGEVDPEVCKVPEFVTSPRMMSIFSPNTEHAETLLTSPGFIDWTQICFFKAVPEPVFDAVLRVIERKGGPPPETQTKQVATAQKEDLRLIEPPEGYTVRSLDPDQDLELVQEPYRKRKPFAEDHIRELIRAFPSTGLFDSRGECVGVELGSEHGFLTRLHVNPSMRGRGLSKVIVSQQAKKYQDDGLPVVTVILVDNVRSLKLHSSLGFKHVCKLYEILYLPDDSAQSNELRSKYHHL</sequence>